<keyword evidence="1" id="KW-0472">Membrane</keyword>
<evidence type="ECO:0000313" key="2">
    <source>
        <dbReference type="EMBL" id="EFP12755.1"/>
    </source>
</evidence>
<dbReference type="Pfam" id="PF10318">
    <property type="entry name" value="7TM_GPCR_Srh"/>
    <property type="match status" value="1"/>
</dbReference>
<dbReference type="Proteomes" id="UP000008281">
    <property type="component" value="Unassembled WGS sequence"/>
</dbReference>
<dbReference type="AlphaFoldDB" id="E3MZ65"/>
<feature type="transmembrane region" description="Helical" evidence="1">
    <location>
        <begin position="172"/>
        <end position="193"/>
    </location>
</feature>
<keyword evidence="1" id="KW-1133">Transmembrane helix</keyword>
<dbReference type="InterPro" id="IPR053220">
    <property type="entry name" value="Nematode_rcpt-like_serp_H"/>
</dbReference>
<evidence type="ECO:0008006" key="4">
    <source>
        <dbReference type="Google" id="ProtNLM"/>
    </source>
</evidence>
<accession>E3MZ65</accession>
<dbReference type="PANTHER" id="PTHR22941:SF51">
    <property type="entry name" value="SERPENTINE RECEPTOR, CLASS H-RELATED"/>
    <property type="match status" value="1"/>
</dbReference>
<keyword evidence="3" id="KW-1185">Reference proteome</keyword>
<proteinExistence type="predicted"/>
<feature type="transmembrane region" description="Helical" evidence="1">
    <location>
        <begin position="136"/>
        <end position="160"/>
    </location>
</feature>
<reference evidence="2" key="1">
    <citation type="submission" date="2007-07" db="EMBL/GenBank/DDBJ databases">
        <title>PCAP assembly of the Caenorhabditis remanei genome.</title>
        <authorList>
            <consortium name="The Caenorhabditis remanei Sequencing Consortium"/>
            <person name="Wilson R.K."/>
        </authorList>
    </citation>
    <scope>NUCLEOTIDE SEQUENCE [LARGE SCALE GENOMIC DNA]</scope>
    <source>
        <strain evidence="2">PB4641</strain>
    </source>
</reference>
<dbReference type="PANTHER" id="PTHR22941">
    <property type="entry name" value="SERPENTINE RECEPTOR"/>
    <property type="match status" value="1"/>
</dbReference>
<keyword evidence="1" id="KW-0812">Transmembrane</keyword>
<name>E3MZ65_CAERE</name>
<feature type="transmembrane region" description="Helical" evidence="1">
    <location>
        <begin position="93"/>
        <end position="116"/>
    </location>
</feature>
<dbReference type="OrthoDB" id="10494165at2759"/>
<feature type="transmembrane region" description="Helical" evidence="1">
    <location>
        <begin position="27"/>
        <end position="48"/>
    </location>
</feature>
<dbReference type="InterPro" id="IPR019422">
    <property type="entry name" value="7TM_GPCR_serpentine_rcpt_Srh"/>
</dbReference>
<evidence type="ECO:0000256" key="1">
    <source>
        <dbReference type="SAM" id="Phobius"/>
    </source>
</evidence>
<protein>
    <recommendedName>
        <fullName evidence="4">Serpentine Receptor, class H</fullName>
    </recommendedName>
</protein>
<sequence length="234" mass="26971">MAGSYIYVFESRSNSLQMNRFRVSSTLVRIVYHSSVYILNCSVLLLLFKSPEDQEIAKLDVLKIEPCPTEAFFKYEMFILTTDYELQKITKRYIGPVLIFHVMFHILFHVTCTVYYLFLTPNKVLSPETRRIQKKFFIGTVFQTTIPLAVLAILLVGILLDQLTNSFTQGMVNLAIIGLTSHGIGESLAIILVHRSYRKAVWELMTRKKIESLFLKTFCISNKLFSEVNFSVKT</sequence>
<gene>
    <name evidence="2" type="ORF">CRE_05099</name>
</gene>
<organism evidence="3">
    <name type="scientific">Caenorhabditis remanei</name>
    <name type="common">Caenorhabditis vulgaris</name>
    <dbReference type="NCBI Taxonomy" id="31234"/>
    <lineage>
        <taxon>Eukaryota</taxon>
        <taxon>Metazoa</taxon>
        <taxon>Ecdysozoa</taxon>
        <taxon>Nematoda</taxon>
        <taxon>Chromadorea</taxon>
        <taxon>Rhabditida</taxon>
        <taxon>Rhabditina</taxon>
        <taxon>Rhabditomorpha</taxon>
        <taxon>Rhabditoidea</taxon>
        <taxon>Rhabditidae</taxon>
        <taxon>Peloderinae</taxon>
        <taxon>Caenorhabditis</taxon>
    </lineage>
</organism>
<dbReference type="InParanoid" id="E3MZ65"/>
<dbReference type="EMBL" id="DS268499">
    <property type="protein sequence ID" value="EFP12755.1"/>
    <property type="molecule type" value="Genomic_DNA"/>
</dbReference>
<evidence type="ECO:0000313" key="3">
    <source>
        <dbReference type="Proteomes" id="UP000008281"/>
    </source>
</evidence>
<dbReference type="HOGENOM" id="CLU_042960_2_0_1"/>